<dbReference type="InterPro" id="IPR029044">
    <property type="entry name" value="Nucleotide-diphossugar_trans"/>
</dbReference>
<dbReference type="CDD" id="cd06439">
    <property type="entry name" value="CESA_like_1"/>
    <property type="match status" value="1"/>
</dbReference>
<reference evidence="5" key="1">
    <citation type="submission" date="2018-06" db="EMBL/GenBank/DDBJ databases">
        <authorList>
            <person name="Zhirakovskaya E."/>
        </authorList>
    </citation>
    <scope>NUCLEOTIDE SEQUENCE</scope>
</reference>
<feature type="transmembrane region" description="Helical" evidence="3">
    <location>
        <begin position="288"/>
        <end position="307"/>
    </location>
</feature>
<dbReference type="Pfam" id="PF00535">
    <property type="entry name" value="Glycos_transf_2"/>
    <property type="match status" value="1"/>
</dbReference>
<dbReference type="Gene3D" id="3.90.550.10">
    <property type="entry name" value="Spore Coat Polysaccharide Biosynthesis Protein SpsA, Chain A"/>
    <property type="match status" value="1"/>
</dbReference>
<proteinExistence type="predicted"/>
<keyword evidence="3" id="KW-0472">Membrane</keyword>
<protein>
    <submittedName>
        <fullName evidence="5">Glycosyl transferase, group 2 family</fullName>
    </submittedName>
</protein>
<keyword evidence="1" id="KW-0328">Glycosyltransferase</keyword>
<dbReference type="EMBL" id="UOFQ01000151">
    <property type="protein sequence ID" value="VAW89740.1"/>
    <property type="molecule type" value="Genomic_DNA"/>
</dbReference>
<evidence type="ECO:0000256" key="3">
    <source>
        <dbReference type="SAM" id="Phobius"/>
    </source>
</evidence>
<dbReference type="InterPro" id="IPR001173">
    <property type="entry name" value="Glyco_trans_2-like"/>
</dbReference>
<evidence type="ECO:0000259" key="4">
    <source>
        <dbReference type="Pfam" id="PF00535"/>
    </source>
</evidence>
<dbReference type="GO" id="GO:0016757">
    <property type="term" value="F:glycosyltransferase activity"/>
    <property type="evidence" value="ECO:0007669"/>
    <property type="project" value="UniProtKB-KW"/>
</dbReference>
<accession>A0A3B0ZKV1</accession>
<dbReference type="PANTHER" id="PTHR43630:SF1">
    <property type="entry name" value="POLY-BETA-1,6-N-ACETYL-D-GLUCOSAMINE SYNTHASE"/>
    <property type="match status" value="1"/>
</dbReference>
<evidence type="ECO:0000313" key="5">
    <source>
        <dbReference type="EMBL" id="VAW89740.1"/>
    </source>
</evidence>
<feature type="domain" description="Glycosyltransferase 2-like" evidence="4">
    <location>
        <begin position="46"/>
        <end position="205"/>
    </location>
</feature>
<keyword evidence="3" id="KW-0812">Transmembrane</keyword>
<sequence length="377" mass="42367">MKIIFFLSAFLCCFSYFIYPLILKGISVRRVIAPNVPIKTLPGITLIITAHNEEARISSKLLNTQEIDYPMELLEIIIASDCSSDRTDEIVATHAQQGVRLVRADERKGKEYAQLCAIREAKGDILVFSDVATHIEPDAFSKLVRYFGDPHVGAISSEDRFISQDGSVAGEGVYVKYEMWLRGLESQRAGLVGLSGSFFAARRAVCEEWDIASPSDFNTALNCARQGLVAISAPDVVGIYSDVKDPNLEYRRKLRTIIRGITAISRHPEALNPFKMGMFAFQVWSHKILRWAVPWFMLLLLVSSVILSVQHWFFCLMLLAQLGFYALVVIGYLSSNLRSYTAIKIPYFFAQVNLAIAAATIMFLRGERMTTWSPSKR</sequence>
<dbReference type="PANTHER" id="PTHR43630">
    <property type="entry name" value="POLY-BETA-1,6-N-ACETYL-D-GLUCOSAMINE SYNTHASE"/>
    <property type="match status" value="1"/>
</dbReference>
<name>A0A3B0ZKV1_9ZZZZ</name>
<evidence type="ECO:0000256" key="2">
    <source>
        <dbReference type="ARBA" id="ARBA00022679"/>
    </source>
</evidence>
<gene>
    <name evidence="5" type="ORF">MNBD_GAMMA17-2082</name>
</gene>
<keyword evidence="2 5" id="KW-0808">Transferase</keyword>
<organism evidence="5">
    <name type="scientific">hydrothermal vent metagenome</name>
    <dbReference type="NCBI Taxonomy" id="652676"/>
    <lineage>
        <taxon>unclassified sequences</taxon>
        <taxon>metagenomes</taxon>
        <taxon>ecological metagenomes</taxon>
    </lineage>
</organism>
<dbReference type="SUPFAM" id="SSF53448">
    <property type="entry name" value="Nucleotide-diphospho-sugar transferases"/>
    <property type="match status" value="1"/>
</dbReference>
<feature type="transmembrane region" description="Helical" evidence="3">
    <location>
        <begin position="345"/>
        <end position="364"/>
    </location>
</feature>
<feature type="transmembrane region" description="Helical" evidence="3">
    <location>
        <begin position="314"/>
        <end position="333"/>
    </location>
</feature>
<dbReference type="AlphaFoldDB" id="A0A3B0ZKV1"/>
<evidence type="ECO:0000256" key="1">
    <source>
        <dbReference type="ARBA" id="ARBA00022676"/>
    </source>
</evidence>
<keyword evidence="3" id="KW-1133">Transmembrane helix</keyword>